<keyword evidence="5" id="KW-0136">Cellulose degradation</keyword>
<dbReference type="PANTHER" id="PTHR10353">
    <property type="entry name" value="GLYCOSYL HYDROLASE"/>
    <property type="match status" value="1"/>
</dbReference>
<dbReference type="PANTHER" id="PTHR10353:SF36">
    <property type="entry name" value="LP05116P"/>
    <property type="match status" value="1"/>
</dbReference>
<evidence type="ECO:0000313" key="13">
    <source>
        <dbReference type="EMBL" id="OKA04483.1"/>
    </source>
</evidence>
<reference evidence="13 15" key="2">
    <citation type="submission" date="2016-11" db="EMBL/GenBank/DDBJ databases">
        <title>Genome sequencing of Amycolatopsis regifaucium.</title>
        <authorList>
            <person name="Mayilraj S."/>
            <person name="Kaur N."/>
        </authorList>
    </citation>
    <scope>NUCLEOTIDE SEQUENCE [LARGE SCALE GENOMIC DNA]</scope>
    <source>
        <strain evidence="13 15">GY080</strain>
    </source>
</reference>
<dbReference type="InterPro" id="IPR017853">
    <property type="entry name" value="GH"/>
</dbReference>
<organism evidence="12 14">
    <name type="scientific">Amycolatopsis regifaucium</name>
    <dbReference type="NCBI Taxonomy" id="546365"/>
    <lineage>
        <taxon>Bacteria</taxon>
        <taxon>Bacillati</taxon>
        <taxon>Actinomycetota</taxon>
        <taxon>Actinomycetes</taxon>
        <taxon>Pseudonocardiales</taxon>
        <taxon>Pseudonocardiaceae</taxon>
        <taxon>Amycolatopsis</taxon>
    </lineage>
</organism>
<evidence type="ECO:0000313" key="14">
    <source>
        <dbReference type="Proteomes" id="UP000076321"/>
    </source>
</evidence>
<comment type="caution">
    <text evidence="12">The sequence shown here is derived from an EMBL/GenBank/DDBJ whole genome shotgun (WGS) entry which is preliminary data.</text>
</comment>
<feature type="binding site" evidence="10">
    <location>
        <position position="300"/>
    </location>
    <ligand>
        <name>substrate</name>
    </ligand>
</feature>
<sequence>MDVAQQYRFPPGFRWGAGTSAFQVEGGVAEGGRGRSVWDTFAAVEGKIHSGHTADVACDHFHRYEEDFALLARIGVPGYRFSVSWPRVMPDGRTLEVRGLGFYDRMVDALLDRGITPSLTLYHWDLPQALEDEGGWPARDTAYRFADYTALVQELLGDRVDHWTTVNEPFCAAFLGYGTGVHAPGRTDEVLAMRAAHHLMLAHGLAMQVLRTGARPGQEFGLALNFAPTLADVDDERHREAKRKFDGLHNRFFLDPALGRGYPEDVLADTWHLGDWTSVIHDGDLETIAQPMDWLGVNYYAPARVIPLEDTDAVSNCGLPSLRGMDVTPPRGPLTSFGWEQAPDSLTDLLVWLHRHTGGLPTHVLENGAAFEDRVEEDGRIRDSERERYLHEHLHAILAAIDAGADVRGYVVWSLLDNFEWSLGYTQRFGLVRVDFADGLRRTVKDSARYYARVIERNALPA</sequence>
<dbReference type="EMBL" id="LOBU02000022">
    <property type="protein sequence ID" value="OKA04483.1"/>
    <property type="molecule type" value="Genomic_DNA"/>
</dbReference>
<evidence type="ECO:0000256" key="10">
    <source>
        <dbReference type="PIRSR" id="PIRSR617736-2"/>
    </source>
</evidence>
<gene>
    <name evidence="13" type="ORF">ATP06_0231800</name>
    <name evidence="12" type="ORF">AVL48_18710</name>
</gene>
<evidence type="ECO:0000256" key="6">
    <source>
        <dbReference type="ARBA" id="ARBA00023277"/>
    </source>
</evidence>
<evidence type="ECO:0000256" key="9">
    <source>
        <dbReference type="PIRSR" id="PIRSR617736-1"/>
    </source>
</evidence>
<evidence type="ECO:0000256" key="2">
    <source>
        <dbReference type="ARBA" id="ARBA00010838"/>
    </source>
</evidence>
<name>A0A154MUI7_9PSEU</name>
<keyword evidence="4 11" id="KW-0378">Hydrolase</keyword>
<dbReference type="Proteomes" id="UP000076321">
    <property type="component" value="Unassembled WGS sequence"/>
</dbReference>
<evidence type="ECO:0000256" key="4">
    <source>
        <dbReference type="ARBA" id="ARBA00022801"/>
    </source>
</evidence>
<dbReference type="InterPro" id="IPR001360">
    <property type="entry name" value="Glyco_hydro_1"/>
</dbReference>
<dbReference type="RefSeq" id="WP_061989763.1">
    <property type="nucleotide sequence ID" value="NZ_FOPQ01000004.1"/>
</dbReference>
<comment type="similarity">
    <text evidence="2 11">Belongs to the glycosyl hydrolase 1 family.</text>
</comment>
<feature type="binding site" evidence="10">
    <location>
        <position position="167"/>
    </location>
    <ligand>
        <name>substrate</name>
    </ligand>
</feature>
<keyword evidence="7 11" id="KW-0326">Glycosidase</keyword>
<dbReference type="GO" id="GO:0008422">
    <property type="term" value="F:beta-glucosidase activity"/>
    <property type="evidence" value="ECO:0007669"/>
    <property type="project" value="UniProtKB-EC"/>
</dbReference>
<dbReference type="Gene3D" id="3.20.20.80">
    <property type="entry name" value="Glycosidases"/>
    <property type="match status" value="1"/>
</dbReference>
<protein>
    <recommendedName>
        <fullName evidence="3 11">Beta-glucosidase</fullName>
        <ecNumber evidence="3 11">3.2.1.21</ecNumber>
    </recommendedName>
</protein>
<evidence type="ECO:0000256" key="5">
    <source>
        <dbReference type="ARBA" id="ARBA00023001"/>
    </source>
</evidence>
<feature type="binding site" evidence="10">
    <location>
        <position position="23"/>
    </location>
    <ligand>
        <name>substrate</name>
    </ligand>
</feature>
<dbReference type="GO" id="GO:0030245">
    <property type="term" value="P:cellulose catabolic process"/>
    <property type="evidence" value="ECO:0007669"/>
    <property type="project" value="UniProtKB-KW"/>
</dbReference>
<keyword evidence="8" id="KW-0624">Polysaccharide degradation</keyword>
<evidence type="ECO:0000256" key="8">
    <source>
        <dbReference type="ARBA" id="ARBA00023326"/>
    </source>
</evidence>
<dbReference type="FunFam" id="3.20.20.80:FF:000004">
    <property type="entry name" value="Beta-glucosidase 6-phospho-beta-glucosidase"/>
    <property type="match status" value="1"/>
</dbReference>
<feature type="binding site" evidence="10">
    <location>
        <begin position="420"/>
        <end position="421"/>
    </location>
    <ligand>
        <name>substrate</name>
    </ligand>
</feature>
<feature type="active site" description="Proton donor" evidence="9">
    <location>
        <position position="168"/>
    </location>
</feature>
<comment type="catalytic activity">
    <reaction evidence="1 11">
        <text>Hydrolysis of terminal, non-reducing beta-D-glucosyl residues with release of beta-D-glucose.</text>
        <dbReference type="EC" id="3.2.1.21"/>
    </reaction>
</comment>
<accession>A0A154MUI7</accession>
<evidence type="ECO:0000313" key="15">
    <source>
        <dbReference type="Proteomes" id="UP000186883"/>
    </source>
</evidence>
<keyword evidence="6" id="KW-0119">Carbohydrate metabolism</keyword>
<reference evidence="12 14" key="1">
    <citation type="submission" date="2015-12" db="EMBL/GenBank/DDBJ databases">
        <title>Amycolatopsis regifaucium genome sequencing and assembly.</title>
        <authorList>
            <person name="Mayilraj S."/>
        </authorList>
    </citation>
    <scope>NUCLEOTIDE SEQUENCE [LARGE SCALE GENOMIC DNA]</scope>
    <source>
        <strain evidence="12 14">GY080</strain>
    </source>
</reference>
<feature type="binding site" evidence="10">
    <location>
        <position position="123"/>
    </location>
    <ligand>
        <name>substrate</name>
    </ligand>
</feature>
<dbReference type="OrthoDB" id="9765195at2"/>
<feature type="active site" description="Nucleophile" evidence="9">
    <location>
        <position position="366"/>
    </location>
</feature>
<evidence type="ECO:0000256" key="11">
    <source>
        <dbReference type="RuleBase" id="RU361175"/>
    </source>
</evidence>
<dbReference type="InterPro" id="IPR017736">
    <property type="entry name" value="Glyco_hydro_1_beta-glucosidase"/>
</dbReference>
<dbReference type="InterPro" id="IPR033132">
    <property type="entry name" value="GH_1_N_CS"/>
</dbReference>
<dbReference type="AlphaFoldDB" id="A0A154MUI7"/>
<dbReference type="EC" id="3.2.1.21" evidence="3 11"/>
<evidence type="ECO:0000256" key="7">
    <source>
        <dbReference type="ARBA" id="ARBA00023295"/>
    </source>
</evidence>
<dbReference type="NCBIfam" id="TIGR03356">
    <property type="entry name" value="BGL"/>
    <property type="match status" value="1"/>
</dbReference>
<dbReference type="Pfam" id="PF00232">
    <property type="entry name" value="Glyco_hydro_1"/>
    <property type="match status" value="1"/>
</dbReference>
<dbReference type="PROSITE" id="PS00653">
    <property type="entry name" value="GLYCOSYL_HYDROL_F1_2"/>
    <property type="match status" value="1"/>
</dbReference>
<proteinExistence type="inferred from homology"/>
<evidence type="ECO:0000256" key="1">
    <source>
        <dbReference type="ARBA" id="ARBA00000448"/>
    </source>
</evidence>
<evidence type="ECO:0000313" key="12">
    <source>
        <dbReference type="EMBL" id="KZB88014.1"/>
    </source>
</evidence>
<dbReference type="Proteomes" id="UP000186883">
    <property type="component" value="Unassembled WGS sequence"/>
</dbReference>
<dbReference type="PRINTS" id="PR00131">
    <property type="entry name" value="GLHYDRLASE1"/>
</dbReference>
<feature type="binding site" evidence="10">
    <location>
        <position position="413"/>
    </location>
    <ligand>
        <name>substrate</name>
    </ligand>
</feature>
<dbReference type="EMBL" id="LQCI01000002">
    <property type="protein sequence ID" value="KZB88014.1"/>
    <property type="molecule type" value="Genomic_DNA"/>
</dbReference>
<dbReference type="GO" id="GO:0005829">
    <property type="term" value="C:cytosol"/>
    <property type="evidence" value="ECO:0007669"/>
    <property type="project" value="TreeGrafter"/>
</dbReference>
<keyword evidence="15" id="KW-1185">Reference proteome</keyword>
<evidence type="ECO:0000256" key="3">
    <source>
        <dbReference type="ARBA" id="ARBA00012744"/>
    </source>
</evidence>
<dbReference type="SUPFAM" id="SSF51445">
    <property type="entry name" value="(Trans)glycosidases"/>
    <property type="match status" value="1"/>
</dbReference>